<evidence type="ECO:0000313" key="2">
    <source>
        <dbReference type="EMBL" id="CAK0841823.1"/>
    </source>
</evidence>
<proteinExistence type="predicted"/>
<sequence length="356" mass="38318">MLDTKVSPAGSADALFQECIGAIRNQRASLETDAVYQAVETGAITKLKQDELELTRRIFARIDPSQNLTSDLKHAGHDIDPYWSPFRKVDNLKEQVTAEFDEYSRYVSVAEQKRVRIQIKKSLKRCSQVYNPYSREFKNYHDRQASETPPVPFRLPDKHWEPTPLQVRLARERITWRDIDIIQHCLADNVDCSFTHPAPPDHDVPNQEAEGAGAGREAGAKDGPPAVLHQAAGLPVHAPDGSAAVDRGAADGPLDRRPGPPLAGDVAGDDGAPPGAGLPALPAARGPARGARCAAGRSLWSPRRAACCGRLGPRCRLLSALPSRAPRAGLPPAPPVLLCRSGFRPEAGGACNCGAG</sequence>
<protein>
    <submittedName>
        <fullName evidence="2">Uncharacterized protein</fullName>
    </submittedName>
</protein>
<accession>A0ABN9T9I5</accession>
<reference evidence="2" key="1">
    <citation type="submission" date="2023-10" db="EMBL/GenBank/DDBJ databases">
        <authorList>
            <person name="Chen Y."/>
            <person name="Shah S."/>
            <person name="Dougan E. K."/>
            <person name="Thang M."/>
            <person name="Chan C."/>
        </authorList>
    </citation>
    <scope>NUCLEOTIDE SEQUENCE [LARGE SCALE GENOMIC DNA]</scope>
</reference>
<feature type="compositionally biased region" description="Low complexity" evidence="1">
    <location>
        <begin position="262"/>
        <end position="286"/>
    </location>
</feature>
<comment type="caution">
    <text evidence="2">The sequence shown here is derived from an EMBL/GenBank/DDBJ whole genome shotgun (WGS) entry which is preliminary data.</text>
</comment>
<feature type="compositionally biased region" description="Low complexity" evidence="1">
    <location>
        <begin position="208"/>
        <end position="217"/>
    </location>
</feature>
<evidence type="ECO:0000256" key="1">
    <source>
        <dbReference type="SAM" id="MobiDB-lite"/>
    </source>
</evidence>
<evidence type="ECO:0000313" key="3">
    <source>
        <dbReference type="Proteomes" id="UP001189429"/>
    </source>
</evidence>
<dbReference type="EMBL" id="CAUYUJ010014483">
    <property type="protein sequence ID" value="CAK0841823.1"/>
    <property type="molecule type" value="Genomic_DNA"/>
</dbReference>
<name>A0ABN9T9I5_9DINO</name>
<feature type="region of interest" description="Disordered" evidence="1">
    <location>
        <begin position="196"/>
        <end position="286"/>
    </location>
</feature>
<organism evidence="2 3">
    <name type="scientific">Prorocentrum cordatum</name>
    <dbReference type="NCBI Taxonomy" id="2364126"/>
    <lineage>
        <taxon>Eukaryota</taxon>
        <taxon>Sar</taxon>
        <taxon>Alveolata</taxon>
        <taxon>Dinophyceae</taxon>
        <taxon>Prorocentrales</taxon>
        <taxon>Prorocentraceae</taxon>
        <taxon>Prorocentrum</taxon>
    </lineage>
</organism>
<keyword evidence="3" id="KW-1185">Reference proteome</keyword>
<gene>
    <name evidence="2" type="ORF">PCOR1329_LOCUS36913</name>
</gene>
<dbReference type="Proteomes" id="UP001189429">
    <property type="component" value="Unassembled WGS sequence"/>
</dbReference>